<sequence length="319" mass="36134">LLFFGLTVYFLMNYFKEALDEDNVILTLVPVVEEPKKEHLVEPSVSSTADIKPADIKSKKPWQSNKVDLSQANEQFKASPKPKCKKAVFPLPTILPPITKVSRNTLRNWCQQLNLSTDGQKIEVYLRLQRHAYPEQIQDVPDIPREAKMQSCPRKSTNRARLQDSCTRSNGEEETNIVEVITSAQEATLASWARIAARVSQPKAVNSSSIPTSVEAFLQEASGVRWCVVHGRLLPADVPGWVRLQFRAGHTWIPDTPKRMISLFLLPACTFPSPGLEDNMLCPECTKRNKKMMRRLMSVGEKKHHTVRKQNMPPQNMPP</sequence>
<dbReference type="FunCoup" id="G1TPP0">
    <property type="interactions" value="167"/>
</dbReference>
<evidence type="ECO:0000259" key="5">
    <source>
        <dbReference type="PROSITE" id="PS50800"/>
    </source>
</evidence>
<dbReference type="PaxDb" id="9986-ENSOCUP00000018977"/>
<keyword evidence="4" id="KW-0539">Nucleus</keyword>
<dbReference type="InterPro" id="IPR003034">
    <property type="entry name" value="SAP_dom"/>
</dbReference>
<dbReference type="InterPro" id="IPR039590">
    <property type="entry name" value="Dppa2/4"/>
</dbReference>
<protein>
    <recommendedName>
        <fullName evidence="5">SAP domain-containing protein</fullName>
    </recommendedName>
</protein>
<dbReference type="Pfam" id="PF14047">
    <property type="entry name" value="DCR"/>
    <property type="match status" value="1"/>
</dbReference>
<comment type="subcellular location">
    <subcellularLocation>
        <location evidence="1">Nucleus</location>
    </subcellularLocation>
</comment>
<name>G1TPP0_RABIT</name>
<reference evidence="6" key="2">
    <citation type="submission" date="2025-08" db="UniProtKB">
        <authorList>
            <consortium name="Ensembl"/>
        </authorList>
    </citation>
    <scope>IDENTIFICATION</scope>
    <source>
        <strain evidence="6">Thorbecke</strain>
    </source>
</reference>
<dbReference type="GO" id="GO:0048731">
    <property type="term" value="P:system development"/>
    <property type="evidence" value="ECO:0007669"/>
    <property type="project" value="TreeGrafter"/>
</dbReference>
<keyword evidence="2" id="KW-0805">Transcription regulation</keyword>
<evidence type="ECO:0000256" key="1">
    <source>
        <dbReference type="ARBA" id="ARBA00004123"/>
    </source>
</evidence>
<dbReference type="EMBL" id="AAGW02030698">
    <property type="status" value="NOT_ANNOTATED_CDS"/>
    <property type="molecule type" value="Genomic_DNA"/>
</dbReference>
<dbReference type="InParanoid" id="G1TPP0"/>
<dbReference type="PANTHER" id="PTHR16073:SF10">
    <property type="entry name" value="DEVELOPMENTAL PLURIPOTENCY-ASSOCIATED PROTEIN 2"/>
    <property type="match status" value="1"/>
</dbReference>
<evidence type="ECO:0000256" key="4">
    <source>
        <dbReference type="ARBA" id="ARBA00023242"/>
    </source>
</evidence>
<dbReference type="PROSITE" id="PS50800">
    <property type="entry name" value="SAP"/>
    <property type="match status" value="1"/>
</dbReference>
<dbReference type="Proteomes" id="UP000001811">
    <property type="component" value="Chromosome 11"/>
</dbReference>
<evidence type="ECO:0000256" key="3">
    <source>
        <dbReference type="ARBA" id="ARBA00023163"/>
    </source>
</evidence>
<keyword evidence="7" id="KW-1185">Reference proteome</keyword>
<dbReference type="Bgee" id="ENSOCUG00000021598">
    <property type="expression patterns" value="Expressed in embryo"/>
</dbReference>
<feature type="domain" description="SAP" evidence="5">
    <location>
        <begin position="98"/>
        <end position="132"/>
    </location>
</feature>
<dbReference type="GeneTree" id="ENSGT00390000004871"/>
<proteinExistence type="predicted"/>
<dbReference type="InterPro" id="IPR025891">
    <property type="entry name" value="Dppa2/4_C_dom"/>
</dbReference>
<dbReference type="InterPro" id="IPR025892">
    <property type="entry name" value="Dppa2/4_central_dom"/>
</dbReference>
<dbReference type="GO" id="GO:0005634">
    <property type="term" value="C:nucleus"/>
    <property type="evidence" value="ECO:0007669"/>
    <property type="project" value="UniProtKB-SubCell"/>
</dbReference>
<dbReference type="GO" id="GO:0003682">
    <property type="term" value="F:chromatin binding"/>
    <property type="evidence" value="ECO:0007669"/>
    <property type="project" value="InterPro"/>
</dbReference>
<evidence type="ECO:0000313" key="6">
    <source>
        <dbReference type="Ensembl" id="ENSOCUP00000018977.2"/>
    </source>
</evidence>
<evidence type="ECO:0000313" key="7">
    <source>
        <dbReference type="Proteomes" id="UP000001811"/>
    </source>
</evidence>
<reference evidence="6 7" key="1">
    <citation type="journal article" date="2011" name="Nature">
        <title>A high-resolution map of human evolutionary constraint using 29 mammals.</title>
        <authorList>
            <person name="Lindblad-Toh K."/>
            <person name="Garber M."/>
            <person name="Zuk O."/>
            <person name="Lin M.F."/>
            <person name="Parker B.J."/>
            <person name="Washietl S."/>
            <person name="Kheradpour P."/>
            <person name="Ernst J."/>
            <person name="Jordan G."/>
            <person name="Mauceli E."/>
            <person name="Ward L.D."/>
            <person name="Lowe C.B."/>
            <person name="Holloway A.K."/>
            <person name="Clamp M."/>
            <person name="Gnerre S."/>
            <person name="Alfoldi J."/>
            <person name="Beal K."/>
            <person name="Chang J."/>
            <person name="Clawson H."/>
            <person name="Cuff J."/>
            <person name="Di Palma F."/>
            <person name="Fitzgerald S."/>
            <person name="Flicek P."/>
            <person name="Guttman M."/>
            <person name="Hubisz M.J."/>
            <person name="Jaffe D.B."/>
            <person name="Jungreis I."/>
            <person name="Kent W.J."/>
            <person name="Kostka D."/>
            <person name="Lara M."/>
            <person name="Martins A.L."/>
            <person name="Massingham T."/>
            <person name="Moltke I."/>
            <person name="Raney B.J."/>
            <person name="Rasmussen M.D."/>
            <person name="Robinson J."/>
            <person name="Stark A."/>
            <person name="Vilella A.J."/>
            <person name="Wen J."/>
            <person name="Xie X."/>
            <person name="Zody M.C."/>
            <person name="Baldwin J."/>
            <person name="Bloom T."/>
            <person name="Chin C.W."/>
            <person name="Heiman D."/>
            <person name="Nicol R."/>
            <person name="Nusbaum C."/>
            <person name="Young S."/>
            <person name="Wilkinson J."/>
            <person name="Worley K.C."/>
            <person name="Kovar C.L."/>
            <person name="Muzny D.M."/>
            <person name="Gibbs R.A."/>
            <person name="Cree A."/>
            <person name="Dihn H.H."/>
            <person name="Fowler G."/>
            <person name="Jhangiani S."/>
            <person name="Joshi V."/>
            <person name="Lee S."/>
            <person name="Lewis L.R."/>
            <person name="Nazareth L.V."/>
            <person name="Okwuonu G."/>
            <person name="Santibanez J."/>
            <person name="Warren W.C."/>
            <person name="Mardis E.R."/>
            <person name="Weinstock G.M."/>
            <person name="Wilson R.K."/>
            <person name="Delehaunty K."/>
            <person name="Dooling D."/>
            <person name="Fronik C."/>
            <person name="Fulton L."/>
            <person name="Fulton B."/>
            <person name="Graves T."/>
            <person name="Minx P."/>
            <person name="Sodergren E."/>
            <person name="Birney E."/>
            <person name="Margulies E.H."/>
            <person name="Herrero J."/>
            <person name="Green E.D."/>
            <person name="Haussler D."/>
            <person name="Siepel A."/>
            <person name="Goldman N."/>
            <person name="Pollard K.S."/>
            <person name="Pedersen J.S."/>
            <person name="Lander E.S."/>
            <person name="Kellis M."/>
        </authorList>
    </citation>
    <scope>NUCLEOTIDE SEQUENCE [LARGE SCALE GENOMIC DNA]</scope>
    <source>
        <strain evidence="6 7">Thorbecke inbred</strain>
    </source>
</reference>
<evidence type="ECO:0000256" key="2">
    <source>
        <dbReference type="ARBA" id="ARBA00023015"/>
    </source>
</evidence>
<dbReference type="PANTHER" id="PTHR16073">
    <property type="entry name" value="DCR DOMAIN-CONTAINING PROTEIN"/>
    <property type="match status" value="1"/>
</dbReference>
<dbReference type="HOGENOM" id="CLU_080062_1_0_1"/>
<organism evidence="6 7">
    <name type="scientific">Oryctolagus cuniculus</name>
    <name type="common">Rabbit</name>
    <dbReference type="NCBI Taxonomy" id="9986"/>
    <lineage>
        <taxon>Eukaryota</taxon>
        <taxon>Metazoa</taxon>
        <taxon>Chordata</taxon>
        <taxon>Craniata</taxon>
        <taxon>Vertebrata</taxon>
        <taxon>Euteleostomi</taxon>
        <taxon>Mammalia</taxon>
        <taxon>Eutheria</taxon>
        <taxon>Euarchontoglires</taxon>
        <taxon>Glires</taxon>
        <taxon>Lagomorpha</taxon>
        <taxon>Leporidae</taxon>
        <taxon>Oryctolagus</taxon>
    </lineage>
</organism>
<dbReference type="eggNOG" id="ENOG502RVK6">
    <property type="taxonomic scope" value="Eukaryota"/>
</dbReference>
<reference evidence="6" key="3">
    <citation type="submission" date="2025-09" db="UniProtKB">
        <authorList>
            <consortium name="Ensembl"/>
        </authorList>
    </citation>
    <scope>IDENTIFICATION</scope>
    <source>
        <strain evidence="6">Thorbecke</strain>
    </source>
</reference>
<dbReference type="AlphaFoldDB" id="G1TPP0"/>
<accession>G1TPP0</accession>
<keyword evidence="3" id="KW-0804">Transcription</keyword>
<dbReference type="Ensembl" id="ENSOCUT00000024996.2">
    <property type="protein sequence ID" value="ENSOCUP00000018977.2"/>
    <property type="gene ID" value="ENSOCUG00000021598.2"/>
</dbReference>
<dbReference type="Pfam" id="PF14049">
    <property type="entry name" value="Dppa2_A"/>
    <property type="match status" value="1"/>
</dbReference>